<gene>
    <name evidence="1" type="ORF">HNQ97_003152</name>
</gene>
<name>A0ABR6C924_9HYPH</name>
<accession>A0ABR6C924</accession>
<dbReference type="Proteomes" id="UP000587524">
    <property type="component" value="Unassembled WGS sequence"/>
</dbReference>
<dbReference type="RefSeq" id="WP_182574480.1">
    <property type="nucleotide sequence ID" value="NZ_JACJHY010000014.1"/>
</dbReference>
<organism evidence="1 2">
    <name type="scientific">Aminobacter ciceronei</name>
    <dbReference type="NCBI Taxonomy" id="150723"/>
    <lineage>
        <taxon>Bacteria</taxon>
        <taxon>Pseudomonadati</taxon>
        <taxon>Pseudomonadota</taxon>
        <taxon>Alphaproteobacteria</taxon>
        <taxon>Hyphomicrobiales</taxon>
        <taxon>Phyllobacteriaceae</taxon>
        <taxon>Aminobacter</taxon>
    </lineage>
</organism>
<protein>
    <submittedName>
        <fullName evidence="1">Uncharacterized protein</fullName>
    </submittedName>
</protein>
<sequence length="319" mass="35145">MIAGSPASFEIGADRRIGFDRDDACPGRQAAIDEHLAIVGADIDDMRPGMLLQQQMPGRQGGRIEIAVGLDQFLGATVQRVDMNPRAARRADTDRQRDGFFWRSAASAPVGQPKELFAQPAQSVVRFARLGFRVKPFDLGAIGTLLRGPCGLFQLDAPHAGGCGHQADRRIAGTQVAIPSHRMWPEMQVGFPVVHGPCRWAEAGRPKRHVHRELIPARVAHHVEGPGFKYGSDARRTMVADHHACPSWALLQYFGAAQRAVVELLENAGGVVRTFSRHLQELIQYRFPVGMRCDEEADCRISSSIRSEGGRFRITELSM</sequence>
<comment type="caution">
    <text evidence="1">The sequence shown here is derived from an EMBL/GenBank/DDBJ whole genome shotgun (WGS) entry which is preliminary data.</text>
</comment>
<dbReference type="EMBL" id="JACJHZ010000014">
    <property type="protein sequence ID" value="MBA9021148.1"/>
    <property type="molecule type" value="Genomic_DNA"/>
</dbReference>
<proteinExistence type="predicted"/>
<keyword evidence="2" id="KW-1185">Reference proteome</keyword>
<evidence type="ECO:0000313" key="1">
    <source>
        <dbReference type="EMBL" id="MBA9021148.1"/>
    </source>
</evidence>
<evidence type="ECO:0000313" key="2">
    <source>
        <dbReference type="Proteomes" id="UP000587524"/>
    </source>
</evidence>
<reference evidence="1 2" key="1">
    <citation type="submission" date="2020-08" db="EMBL/GenBank/DDBJ databases">
        <title>Genomic Encyclopedia of Type Strains, Phase IV (KMG-IV): sequencing the most valuable type-strain genomes for metagenomic binning, comparative biology and taxonomic classification.</title>
        <authorList>
            <person name="Goeker M."/>
        </authorList>
    </citation>
    <scope>NUCLEOTIDE SEQUENCE [LARGE SCALE GENOMIC DNA]</scope>
    <source>
        <strain evidence="1 2">DSM 17455</strain>
    </source>
</reference>